<feature type="compositionally biased region" description="Pro residues" evidence="1">
    <location>
        <begin position="438"/>
        <end position="449"/>
    </location>
</feature>
<feature type="compositionally biased region" description="Low complexity" evidence="1">
    <location>
        <begin position="218"/>
        <end position="227"/>
    </location>
</feature>
<dbReference type="GO" id="GO:0003700">
    <property type="term" value="F:DNA-binding transcription factor activity"/>
    <property type="evidence" value="ECO:0007669"/>
    <property type="project" value="InterPro"/>
</dbReference>
<dbReference type="InterPro" id="IPR046347">
    <property type="entry name" value="bZIP_sf"/>
</dbReference>
<dbReference type="AlphaFoldDB" id="A0A2P6TIR2"/>
<feature type="domain" description="BZIP" evidence="2">
    <location>
        <begin position="238"/>
        <end position="251"/>
    </location>
</feature>
<name>A0A2P6TIR2_CHLSO</name>
<dbReference type="OrthoDB" id="10611510at2759"/>
<dbReference type="GO" id="GO:0003713">
    <property type="term" value="F:transcription coactivator activity"/>
    <property type="evidence" value="ECO:0007669"/>
    <property type="project" value="TreeGrafter"/>
</dbReference>
<dbReference type="InterPro" id="IPR004827">
    <property type="entry name" value="bZIP"/>
</dbReference>
<dbReference type="GO" id="GO:0016592">
    <property type="term" value="C:mediator complex"/>
    <property type="evidence" value="ECO:0007669"/>
    <property type="project" value="TreeGrafter"/>
</dbReference>
<feature type="region of interest" description="Disordered" evidence="1">
    <location>
        <begin position="23"/>
        <end position="42"/>
    </location>
</feature>
<proteinExistence type="predicted"/>
<feature type="compositionally biased region" description="Basic and acidic residues" evidence="1">
    <location>
        <begin position="228"/>
        <end position="239"/>
    </location>
</feature>
<feature type="compositionally biased region" description="Low complexity" evidence="1">
    <location>
        <begin position="413"/>
        <end position="437"/>
    </location>
</feature>
<dbReference type="InterPro" id="IPR051647">
    <property type="entry name" value="Mediator_comp_sub12"/>
</dbReference>
<evidence type="ECO:0000313" key="3">
    <source>
        <dbReference type="EMBL" id="PRW39131.1"/>
    </source>
</evidence>
<dbReference type="PROSITE" id="PS00036">
    <property type="entry name" value="BZIP_BASIC"/>
    <property type="match status" value="1"/>
</dbReference>
<feature type="compositionally biased region" description="Low complexity" evidence="1">
    <location>
        <begin position="25"/>
        <end position="42"/>
    </location>
</feature>
<gene>
    <name evidence="3" type="ORF">C2E21_7050</name>
</gene>
<dbReference type="Proteomes" id="UP000239899">
    <property type="component" value="Unassembled WGS sequence"/>
</dbReference>
<reference evidence="3 4" key="1">
    <citation type="journal article" date="2018" name="Plant J.">
        <title>Genome sequences of Chlorella sorokiniana UTEX 1602 and Micractinium conductrix SAG 241.80: implications to maltose excretion by a green alga.</title>
        <authorList>
            <person name="Arriola M.B."/>
            <person name="Velmurugan N."/>
            <person name="Zhang Y."/>
            <person name="Plunkett M.H."/>
            <person name="Hondzo H."/>
            <person name="Barney B.M."/>
        </authorList>
    </citation>
    <scope>NUCLEOTIDE SEQUENCE [LARGE SCALE GENOMIC DNA]</scope>
    <source>
        <strain evidence="4">UTEX 1602</strain>
    </source>
</reference>
<feature type="region of interest" description="Disordered" evidence="1">
    <location>
        <begin position="173"/>
        <end position="248"/>
    </location>
</feature>
<protein>
    <recommendedName>
        <fullName evidence="2">BZIP domain-containing protein</fullName>
    </recommendedName>
</protein>
<evidence type="ECO:0000313" key="4">
    <source>
        <dbReference type="Proteomes" id="UP000239899"/>
    </source>
</evidence>
<dbReference type="PANTHER" id="PTHR46007:SF8">
    <property type="entry name" value="C2H2-TYPE DOMAIN-CONTAINING PROTEIN"/>
    <property type="match status" value="1"/>
</dbReference>
<accession>A0A2P6TIR2</accession>
<feature type="compositionally biased region" description="Low complexity" evidence="1">
    <location>
        <begin position="173"/>
        <end position="182"/>
    </location>
</feature>
<dbReference type="GO" id="GO:0045944">
    <property type="term" value="P:positive regulation of transcription by RNA polymerase II"/>
    <property type="evidence" value="ECO:0007669"/>
    <property type="project" value="TreeGrafter"/>
</dbReference>
<dbReference type="EMBL" id="LHPG02000014">
    <property type="protein sequence ID" value="PRW39131.1"/>
    <property type="molecule type" value="Genomic_DNA"/>
</dbReference>
<evidence type="ECO:0000259" key="2">
    <source>
        <dbReference type="PROSITE" id="PS00036"/>
    </source>
</evidence>
<organism evidence="3 4">
    <name type="scientific">Chlorella sorokiniana</name>
    <name type="common">Freshwater green alga</name>
    <dbReference type="NCBI Taxonomy" id="3076"/>
    <lineage>
        <taxon>Eukaryota</taxon>
        <taxon>Viridiplantae</taxon>
        <taxon>Chlorophyta</taxon>
        <taxon>core chlorophytes</taxon>
        <taxon>Trebouxiophyceae</taxon>
        <taxon>Chlorellales</taxon>
        <taxon>Chlorellaceae</taxon>
        <taxon>Chlorella clade</taxon>
        <taxon>Chlorella</taxon>
    </lineage>
</organism>
<sequence length="455" mass="47138">MAEQLGFSANQLQQLIFEVQRQHEQQQGQQQQGGEPAAAKRARLDAAPAAGVLSLLDAAAACLPTLMPLGSLPLGSLPLLPLNLSGSGSPLLQPAGSGNIGASHTLPAAATAAAAAQDKRQAAQQQQQQQAAAVLPPLVLPPANASGPELLLAALHHQQQLDAALPAQLMQQHLSAGASGHSGQSGGDGTELNRSEGSAEDDGSAETLGRGGSRSHARQPAAPAAGRRSSEDKLTANKEKNRRAQQRFRLRQKEKLSWLESELQRLRDLLTAHGIDPSPNAPLPAGPPAATQPAAGLAVPLAVPHAAGLQCMAPLSPSVEQMYEEVEQILEACGPAIPSGVAIAYLTAWQRADSDTKRCQYSSLKKRRGSGRTAEIATCVNVWLSAAAAAALLPQQQAQQAVHLVSQQAQQAAQQGQHGSRLPAGLPLQAQQTAAATQPPPSLLPPAAPVPIKQE</sequence>
<dbReference type="CDD" id="cd14686">
    <property type="entry name" value="bZIP"/>
    <property type="match status" value="1"/>
</dbReference>
<dbReference type="SUPFAM" id="SSF57959">
    <property type="entry name" value="Leucine zipper domain"/>
    <property type="match status" value="1"/>
</dbReference>
<keyword evidence="4" id="KW-1185">Reference proteome</keyword>
<evidence type="ECO:0000256" key="1">
    <source>
        <dbReference type="SAM" id="MobiDB-lite"/>
    </source>
</evidence>
<comment type="caution">
    <text evidence="3">The sequence shown here is derived from an EMBL/GenBank/DDBJ whole genome shotgun (WGS) entry which is preliminary data.</text>
</comment>
<feature type="region of interest" description="Disordered" evidence="1">
    <location>
        <begin position="413"/>
        <end position="455"/>
    </location>
</feature>
<dbReference type="PANTHER" id="PTHR46007">
    <property type="entry name" value="MEDIATOR OF RNA POLYMERASE II TRANSCRIPTION SUBUNIT 12"/>
    <property type="match status" value="1"/>
</dbReference>